<name>A0A318N314_FRIPE</name>
<dbReference type="Proteomes" id="UP000247838">
    <property type="component" value="Unassembled WGS sequence"/>
</dbReference>
<dbReference type="Pfam" id="PF11198">
    <property type="entry name" value="DUF2857"/>
    <property type="match status" value="1"/>
</dbReference>
<gene>
    <name evidence="1" type="ORF">DKK76_05205</name>
</gene>
<dbReference type="EMBL" id="QGLM01000012">
    <property type="protein sequence ID" value="PXY95514.1"/>
    <property type="molecule type" value="Genomic_DNA"/>
</dbReference>
<protein>
    <submittedName>
        <fullName evidence="1">Coproporphyrinogen III oxidase</fullName>
    </submittedName>
</protein>
<dbReference type="AlphaFoldDB" id="A0A318N314"/>
<comment type="caution">
    <text evidence="1">The sequence shown here is derived from an EMBL/GenBank/DDBJ whole genome shotgun (WGS) entry which is preliminary data.</text>
</comment>
<evidence type="ECO:0000313" key="2">
    <source>
        <dbReference type="Proteomes" id="UP000247838"/>
    </source>
</evidence>
<sequence>MIMEDEKMSGHPINQAIIAQLLFDLRNGQLRRALDMGFSEEDLTLLQDPEMLSVLVNSSVRWSTVSVNAEVMHRLLSRVKDSDKEIQMIDLMLKYGASSKLLAEAFGLDPREVALRKRVKGIDKKQGRWQEITEEQDHLLWREWQAKIQQYQLDKHDALDMAKVCMILSKKHGIQMAMIWQAMEKWIEMP</sequence>
<accession>A0A318N314</accession>
<proteinExistence type="predicted"/>
<evidence type="ECO:0000313" key="1">
    <source>
        <dbReference type="EMBL" id="PXY95514.1"/>
    </source>
</evidence>
<reference evidence="1 2" key="1">
    <citation type="submission" date="2018-05" db="EMBL/GenBank/DDBJ databases">
        <title>Reference genomes for bee gut microbiota database.</title>
        <authorList>
            <person name="Ellegaard K.M."/>
        </authorList>
    </citation>
    <scope>NUCLEOTIDE SEQUENCE [LARGE SCALE GENOMIC DNA]</scope>
    <source>
        <strain evidence="1 2">ESL0167</strain>
    </source>
</reference>
<dbReference type="InterPro" id="IPR021364">
    <property type="entry name" value="DUF2857"/>
</dbReference>
<organism evidence="1 2">
    <name type="scientific">Frischella perrara</name>
    <dbReference type="NCBI Taxonomy" id="1267021"/>
    <lineage>
        <taxon>Bacteria</taxon>
        <taxon>Pseudomonadati</taxon>
        <taxon>Pseudomonadota</taxon>
        <taxon>Gammaproteobacteria</taxon>
        <taxon>Orbales</taxon>
        <taxon>Orbaceae</taxon>
        <taxon>Frischella</taxon>
    </lineage>
</organism>